<proteinExistence type="predicted"/>
<sequence length="76" mass="8368">MDLSDVEVVRDERPSLADPAVVDALGRQFAKRVFDTRAAFRTGEPGAREPLALIEVDARRMGEIFLGHDPAYDATP</sequence>
<dbReference type="Proteomes" id="UP000494115">
    <property type="component" value="Unassembled WGS sequence"/>
</dbReference>
<organism evidence="1 2">
    <name type="scientific">Pararobbsia alpina</name>
    <dbReference type="NCBI Taxonomy" id="621374"/>
    <lineage>
        <taxon>Bacteria</taxon>
        <taxon>Pseudomonadati</taxon>
        <taxon>Pseudomonadota</taxon>
        <taxon>Betaproteobacteria</taxon>
        <taxon>Burkholderiales</taxon>
        <taxon>Burkholderiaceae</taxon>
        <taxon>Pararobbsia</taxon>
    </lineage>
</organism>
<keyword evidence="2" id="KW-1185">Reference proteome</keyword>
<evidence type="ECO:0000313" key="1">
    <source>
        <dbReference type="EMBL" id="CAB3805317.1"/>
    </source>
</evidence>
<evidence type="ECO:0000313" key="2">
    <source>
        <dbReference type="Proteomes" id="UP000494115"/>
    </source>
</evidence>
<dbReference type="EMBL" id="CADIKM010000071">
    <property type="protein sequence ID" value="CAB3805317.1"/>
    <property type="molecule type" value="Genomic_DNA"/>
</dbReference>
<protein>
    <submittedName>
        <fullName evidence="1">Uncharacterized protein</fullName>
    </submittedName>
</protein>
<gene>
    <name evidence="1" type="ORF">LMG28138_05647</name>
</gene>
<dbReference type="AlphaFoldDB" id="A0A6S7BLX9"/>
<reference evidence="1 2" key="1">
    <citation type="submission" date="2020-04" db="EMBL/GenBank/DDBJ databases">
        <authorList>
            <person name="De Canck E."/>
        </authorList>
    </citation>
    <scope>NUCLEOTIDE SEQUENCE [LARGE SCALE GENOMIC DNA]</scope>
    <source>
        <strain evidence="1 2">LMG 28138</strain>
    </source>
</reference>
<name>A0A6S7BLX9_9BURK</name>
<dbReference type="RefSeq" id="WP_175108186.1">
    <property type="nucleotide sequence ID" value="NZ_CADIKM010000071.1"/>
</dbReference>
<accession>A0A6S7BLX9</accession>